<organism evidence="1 2">
    <name type="scientific">Dawidia cretensis</name>
    <dbReference type="NCBI Taxonomy" id="2782350"/>
    <lineage>
        <taxon>Bacteria</taxon>
        <taxon>Pseudomonadati</taxon>
        <taxon>Bacteroidota</taxon>
        <taxon>Cytophagia</taxon>
        <taxon>Cytophagales</taxon>
        <taxon>Chryseotaleaceae</taxon>
        <taxon>Dawidia</taxon>
    </lineage>
</organism>
<sequence>HPVLPTTHVAQLQYNSYYLAGQAGETMYLGNITAPFHLVAVRQDLADTQHVRIRLRYPLDGLKRLTVSIDSPYFYLMDGIAPALFRGHIGQWEANKFMYDSSYFT</sequence>
<comment type="caution">
    <text evidence="1">The sequence shown here is derived from an EMBL/GenBank/DDBJ whole genome shotgun (WGS) entry which is preliminary data.</text>
</comment>
<protein>
    <submittedName>
        <fullName evidence="1">Uncharacterized protein</fullName>
    </submittedName>
</protein>
<dbReference type="EMBL" id="JAHESE010000162">
    <property type="protein sequence ID" value="MBT1712558.1"/>
    <property type="molecule type" value="Genomic_DNA"/>
</dbReference>
<evidence type="ECO:0000313" key="1">
    <source>
        <dbReference type="EMBL" id="MBT1712558.1"/>
    </source>
</evidence>
<accession>A0AAP2GWI0</accession>
<name>A0AAP2GWI0_9BACT</name>
<reference evidence="1 2" key="1">
    <citation type="submission" date="2021-05" db="EMBL/GenBank/DDBJ databases">
        <title>A Polyphasic approach of four new species of the genus Ohtaekwangia: Ohtaekwangia histidinii sp. nov., Ohtaekwangia cretensis sp. nov., Ohtaekwangia indiensis sp. nov., Ohtaekwangia reichenbachii sp. nov. from diverse environment.</title>
        <authorList>
            <person name="Octaviana S."/>
        </authorList>
    </citation>
    <scope>NUCLEOTIDE SEQUENCE [LARGE SCALE GENOMIC DNA]</scope>
    <source>
        <strain evidence="1 2">PWU5</strain>
    </source>
</reference>
<evidence type="ECO:0000313" key="2">
    <source>
        <dbReference type="Proteomes" id="UP001319080"/>
    </source>
</evidence>
<dbReference type="AlphaFoldDB" id="A0AAP2GWI0"/>
<feature type="non-terminal residue" evidence="1">
    <location>
        <position position="105"/>
    </location>
</feature>
<gene>
    <name evidence="1" type="ORF">KK062_30265</name>
</gene>
<dbReference type="RefSeq" id="WP_254088103.1">
    <property type="nucleotide sequence ID" value="NZ_JAHESE010000162.1"/>
</dbReference>
<dbReference type="Proteomes" id="UP001319080">
    <property type="component" value="Unassembled WGS sequence"/>
</dbReference>
<keyword evidence="2" id="KW-1185">Reference proteome</keyword>
<proteinExistence type="predicted"/>
<feature type="non-terminal residue" evidence="1">
    <location>
        <position position="1"/>
    </location>
</feature>